<keyword evidence="3" id="KW-0949">S-adenosyl-L-methionine</keyword>
<comment type="caution">
    <text evidence="5">The sequence shown here is derived from an EMBL/GenBank/DDBJ whole genome shotgun (WGS) entry which is preliminary data.</text>
</comment>
<reference evidence="5 6" key="1">
    <citation type="submission" date="2020-03" db="EMBL/GenBank/DDBJ databases">
        <title>Draft Genome Sequence of Cudoniella acicularis.</title>
        <authorList>
            <person name="Buettner E."/>
            <person name="Kellner H."/>
        </authorList>
    </citation>
    <scope>NUCLEOTIDE SEQUENCE [LARGE SCALE GENOMIC DNA]</scope>
    <source>
        <strain evidence="5 6">DSM 108380</strain>
    </source>
</reference>
<feature type="region of interest" description="Disordered" evidence="4">
    <location>
        <begin position="1"/>
        <end position="50"/>
    </location>
</feature>
<dbReference type="OrthoDB" id="1858069at2759"/>
<dbReference type="Gene3D" id="3.40.50.150">
    <property type="entry name" value="Vaccinia Virus protein VP39"/>
    <property type="match status" value="1"/>
</dbReference>
<evidence type="ECO:0000256" key="1">
    <source>
        <dbReference type="ARBA" id="ARBA00007009"/>
    </source>
</evidence>
<dbReference type="GO" id="GO:0030418">
    <property type="term" value="P:nicotianamine biosynthetic process"/>
    <property type="evidence" value="ECO:0007669"/>
    <property type="project" value="InterPro"/>
</dbReference>
<name>A0A8H4W3Z5_9HELO</name>
<evidence type="ECO:0000313" key="5">
    <source>
        <dbReference type="EMBL" id="KAF4632892.1"/>
    </source>
</evidence>
<gene>
    <name evidence="5" type="ORF">G7Y89_g5233</name>
</gene>
<keyword evidence="6" id="KW-1185">Reference proteome</keyword>
<dbReference type="Pfam" id="PF03059">
    <property type="entry name" value="NAS"/>
    <property type="match status" value="2"/>
</dbReference>
<dbReference type="InterPro" id="IPR029063">
    <property type="entry name" value="SAM-dependent_MTases_sf"/>
</dbReference>
<evidence type="ECO:0000256" key="4">
    <source>
        <dbReference type="SAM" id="MobiDB-lite"/>
    </source>
</evidence>
<proteinExistence type="inferred from homology"/>
<evidence type="ECO:0000256" key="3">
    <source>
        <dbReference type="ARBA" id="ARBA00022691"/>
    </source>
</evidence>
<dbReference type="PROSITE" id="PS51142">
    <property type="entry name" value="NAS"/>
    <property type="match status" value="1"/>
</dbReference>
<dbReference type="Proteomes" id="UP000566819">
    <property type="component" value="Unassembled WGS sequence"/>
</dbReference>
<dbReference type="AlphaFoldDB" id="A0A8H4W3Z5"/>
<evidence type="ECO:0000313" key="6">
    <source>
        <dbReference type="Proteomes" id="UP000566819"/>
    </source>
</evidence>
<dbReference type="EMBL" id="JAAMPI010000308">
    <property type="protein sequence ID" value="KAF4632892.1"/>
    <property type="molecule type" value="Genomic_DNA"/>
</dbReference>
<protein>
    <recommendedName>
        <fullName evidence="7">Nicotianamine synthase</fullName>
    </recommendedName>
</protein>
<organism evidence="5 6">
    <name type="scientific">Cudoniella acicularis</name>
    <dbReference type="NCBI Taxonomy" id="354080"/>
    <lineage>
        <taxon>Eukaryota</taxon>
        <taxon>Fungi</taxon>
        <taxon>Dikarya</taxon>
        <taxon>Ascomycota</taxon>
        <taxon>Pezizomycotina</taxon>
        <taxon>Leotiomycetes</taxon>
        <taxon>Helotiales</taxon>
        <taxon>Tricladiaceae</taxon>
        <taxon>Cudoniella</taxon>
    </lineage>
</organism>
<dbReference type="PANTHER" id="PTHR32266:SF12">
    <property type="entry name" value="NICOTIANAMINE SYNTHASE 3"/>
    <property type="match status" value="1"/>
</dbReference>
<evidence type="ECO:0000256" key="2">
    <source>
        <dbReference type="ARBA" id="ARBA00022679"/>
    </source>
</evidence>
<evidence type="ECO:0008006" key="7">
    <source>
        <dbReference type="Google" id="ProtNLM"/>
    </source>
</evidence>
<accession>A0A8H4W3Z5</accession>
<dbReference type="GO" id="GO:0030410">
    <property type="term" value="F:nicotianamine synthase activity"/>
    <property type="evidence" value="ECO:0007669"/>
    <property type="project" value="InterPro"/>
</dbReference>
<comment type="similarity">
    <text evidence="1">Belongs to the nicotianamine synthase (NAS)-like family.</text>
</comment>
<dbReference type="PANTHER" id="PTHR32266">
    <property type="entry name" value="NICOTIANAMINE SYNTHASE 3"/>
    <property type="match status" value="1"/>
</dbReference>
<feature type="compositionally biased region" description="Low complexity" evidence="4">
    <location>
        <begin position="1"/>
        <end position="21"/>
    </location>
</feature>
<sequence>MSEPMTPCSTSPTSLSRSNSPAELSELDTALSSPTSIFSSTEESDSSNRATAEKITNELLSLYNKICRLPSLKPCLEVNNLFEQLVGLCVQDVDDEIAKAVTTNSLVQEILPNLRKICSQSESELESHWANFIALCPNPETGMSSPHRFLPNPKKKVETNSPTPANQTLHSFPYHKNYQDLTDLELSAIRDVHPDLNSIKKIAFIGSGPLPLSSLCLLESLNSSPLPFSSSENANHGHRVKITNIDISFSSLSLSEFLCSVLGPLRNAPSMSFLHSDAGNLPPGTLQNMDIVFLAALVGDSQGEKEKLIKKVVEGMRENALLVVGEGTQLGVKWEAVLHPDGDVVNSVFVGRVVKGKARS</sequence>
<dbReference type="InterPro" id="IPR004298">
    <property type="entry name" value="Nicotian_synth"/>
</dbReference>
<keyword evidence="2" id="KW-0808">Transferase</keyword>